<dbReference type="PANTHER" id="PTHR43355">
    <property type="entry name" value="FLAVIN REDUCTASE (NADPH)"/>
    <property type="match status" value="1"/>
</dbReference>
<dbReference type="PANTHER" id="PTHR43355:SF2">
    <property type="entry name" value="FLAVIN REDUCTASE (NADPH)"/>
    <property type="match status" value="1"/>
</dbReference>
<dbReference type="InterPro" id="IPR016040">
    <property type="entry name" value="NAD(P)-bd_dom"/>
</dbReference>
<comment type="caution">
    <text evidence="2">The sequence shown here is derived from an EMBL/GenBank/DDBJ whole genome shotgun (WGS) entry which is preliminary data.</text>
</comment>
<evidence type="ECO:0000313" key="3">
    <source>
        <dbReference type="Proteomes" id="UP001165378"/>
    </source>
</evidence>
<evidence type="ECO:0000259" key="1">
    <source>
        <dbReference type="Pfam" id="PF13460"/>
    </source>
</evidence>
<keyword evidence="3" id="KW-1185">Reference proteome</keyword>
<evidence type="ECO:0000313" key="2">
    <source>
        <dbReference type="EMBL" id="MCF2525718.1"/>
    </source>
</evidence>
<dbReference type="AlphaFoldDB" id="A0AA41TWD2"/>
<dbReference type="Proteomes" id="UP001165378">
    <property type="component" value="Unassembled WGS sequence"/>
</dbReference>
<dbReference type="SUPFAM" id="SSF51735">
    <property type="entry name" value="NAD(P)-binding Rossmann-fold domains"/>
    <property type="match status" value="1"/>
</dbReference>
<dbReference type="Pfam" id="PF13460">
    <property type="entry name" value="NAD_binding_10"/>
    <property type="match status" value="1"/>
</dbReference>
<feature type="domain" description="NAD(P)-binding" evidence="1">
    <location>
        <begin position="7"/>
        <end position="199"/>
    </location>
</feature>
<proteinExistence type="predicted"/>
<name>A0AA41TWD2_9ACTN</name>
<dbReference type="InterPro" id="IPR051606">
    <property type="entry name" value="Polyketide_Oxido-like"/>
</dbReference>
<reference evidence="2" key="1">
    <citation type="submission" date="2022-01" db="EMBL/GenBank/DDBJ databases">
        <title>Genome-Based Taxonomic Classification of the Phylum Actinobacteria.</title>
        <authorList>
            <person name="Gao Y."/>
        </authorList>
    </citation>
    <scope>NUCLEOTIDE SEQUENCE</scope>
    <source>
        <strain evidence="2">KLBMP 8922</strain>
    </source>
</reference>
<protein>
    <submittedName>
        <fullName evidence="2">NAD(P)H-binding protein</fullName>
    </submittedName>
</protein>
<dbReference type="EMBL" id="JAKFHA010000001">
    <property type="protein sequence ID" value="MCF2525718.1"/>
    <property type="molecule type" value="Genomic_DNA"/>
</dbReference>
<organism evidence="2 3">
    <name type="scientific">Yinghuangia soli</name>
    <dbReference type="NCBI Taxonomy" id="2908204"/>
    <lineage>
        <taxon>Bacteria</taxon>
        <taxon>Bacillati</taxon>
        <taxon>Actinomycetota</taxon>
        <taxon>Actinomycetes</taxon>
        <taxon>Kitasatosporales</taxon>
        <taxon>Streptomycetaceae</taxon>
        <taxon>Yinghuangia</taxon>
    </lineage>
</organism>
<dbReference type="RefSeq" id="WP_235049747.1">
    <property type="nucleotide sequence ID" value="NZ_JAKFHA010000001.1"/>
</dbReference>
<dbReference type="Gene3D" id="3.40.50.720">
    <property type="entry name" value="NAD(P)-binding Rossmann-like Domain"/>
    <property type="match status" value="1"/>
</dbReference>
<accession>A0AA41TWD2</accession>
<dbReference type="GO" id="GO:0004074">
    <property type="term" value="F:biliverdin reductase [NAD(P)H] activity"/>
    <property type="evidence" value="ECO:0007669"/>
    <property type="project" value="TreeGrafter"/>
</dbReference>
<sequence length="250" mass="26685">MRITVFGATGPTGRRITAQALAAGHLVTAVSRRADALAPHPGLAVVRADVADTAAVASALAGSDAVVSALGVPPTKDVVTVYSEGMRNIVAGMERHGVARLVAVSSSVVDPHWRPTGEHFFNLVMDPLVNRKVAGTAHADMRRMEALLQDSAVDWTVVRPGGLFEHDEVTRYEIAEESVDALFTARSDLAAAMLAQLEDRRFVGKAIGVGTREVKMSIPRLIWRQAKAQKAEKAEQVRQARQAQPVGAGK</sequence>
<dbReference type="GO" id="GO:0042602">
    <property type="term" value="F:riboflavin reductase (NADPH) activity"/>
    <property type="evidence" value="ECO:0007669"/>
    <property type="project" value="TreeGrafter"/>
</dbReference>
<dbReference type="InterPro" id="IPR036291">
    <property type="entry name" value="NAD(P)-bd_dom_sf"/>
</dbReference>
<gene>
    <name evidence="2" type="ORF">LZ495_00550</name>
</gene>